<evidence type="ECO:0000256" key="1">
    <source>
        <dbReference type="SAM" id="MobiDB-lite"/>
    </source>
</evidence>
<accession>A0A4Q4MZ54</accession>
<name>A0A4Q4MZ54_ALTAL</name>
<reference evidence="3" key="1">
    <citation type="journal article" date="2019" name="bioRxiv">
        <title>Genomics, evolutionary history and diagnostics of the Alternaria alternata species group including apple and Asian pear pathotypes.</title>
        <authorList>
            <person name="Armitage A.D."/>
            <person name="Cockerton H.M."/>
            <person name="Sreenivasaprasad S."/>
            <person name="Woodhall J.W."/>
            <person name="Lane C.R."/>
            <person name="Harrison R.J."/>
            <person name="Clarkson J.P."/>
        </authorList>
    </citation>
    <scope>NUCLEOTIDE SEQUENCE [LARGE SCALE GENOMIC DNA]</scope>
    <source>
        <strain evidence="3">FERA 1177</strain>
    </source>
</reference>
<dbReference type="AlphaFoldDB" id="A0A4Q4MZ54"/>
<comment type="caution">
    <text evidence="2">The sequence shown here is derived from an EMBL/GenBank/DDBJ whole genome shotgun (WGS) entry which is preliminary data.</text>
</comment>
<gene>
    <name evidence="2" type="ORF">AA0117_g12290</name>
</gene>
<dbReference type="EMBL" id="PDXD01000068">
    <property type="protein sequence ID" value="RYN64992.1"/>
    <property type="molecule type" value="Genomic_DNA"/>
</dbReference>
<dbReference type="Proteomes" id="UP000291422">
    <property type="component" value="Unassembled WGS sequence"/>
</dbReference>
<feature type="region of interest" description="Disordered" evidence="1">
    <location>
        <begin position="1"/>
        <end position="83"/>
    </location>
</feature>
<proteinExistence type="predicted"/>
<organism evidence="2 3">
    <name type="scientific">Alternaria alternata</name>
    <name type="common">Alternaria rot fungus</name>
    <name type="synonym">Torula alternata</name>
    <dbReference type="NCBI Taxonomy" id="5599"/>
    <lineage>
        <taxon>Eukaryota</taxon>
        <taxon>Fungi</taxon>
        <taxon>Dikarya</taxon>
        <taxon>Ascomycota</taxon>
        <taxon>Pezizomycotina</taxon>
        <taxon>Dothideomycetes</taxon>
        <taxon>Pleosporomycetidae</taxon>
        <taxon>Pleosporales</taxon>
        <taxon>Pleosporineae</taxon>
        <taxon>Pleosporaceae</taxon>
        <taxon>Alternaria</taxon>
        <taxon>Alternaria sect. Alternaria</taxon>
        <taxon>Alternaria alternata complex</taxon>
    </lineage>
</organism>
<evidence type="ECO:0000313" key="2">
    <source>
        <dbReference type="EMBL" id="RYN64992.1"/>
    </source>
</evidence>
<evidence type="ECO:0000313" key="3">
    <source>
        <dbReference type="Proteomes" id="UP000291422"/>
    </source>
</evidence>
<sequence>MAKTAGDNLTKGAANCRHHTATTLSTTTRHGAQYGKFPTGGAAKIVGKRHDERTSRKGASRRATVNAGGAGAGAGAGGQTALG</sequence>
<protein>
    <submittedName>
        <fullName evidence="2">Uncharacterized protein</fullName>
    </submittedName>
</protein>
<feature type="compositionally biased region" description="Gly residues" evidence="1">
    <location>
        <begin position="68"/>
        <end position="83"/>
    </location>
</feature>